<dbReference type="Proteomes" id="UP000190961">
    <property type="component" value="Unassembled WGS sequence"/>
</dbReference>
<sequence>MKKSILTVQDVFTLLLQEMYFTEDRFRHELASYISQVTSVTLKEEMNRYAESTQYKLLKLERIFNYLFNESSSRKSEVIEKMIAETNTILQVADSGCMKDILMMGCIQNVNAYKTASYRTACLFSVVLELDTVGDLLQQILKWEKQAGDALALLASREFCRLTGEISKQEDNAWKID</sequence>
<dbReference type="PANTHER" id="PTHR30565">
    <property type="entry name" value="PROTEIN YCIF"/>
    <property type="match status" value="1"/>
</dbReference>
<reference evidence="1 2" key="1">
    <citation type="submission" date="2017-02" db="EMBL/GenBank/DDBJ databases">
        <authorList>
            <person name="Peterson S.W."/>
        </authorList>
    </citation>
    <scope>NUCLEOTIDE SEQUENCE [LARGE SCALE GENOMIC DNA]</scope>
    <source>
        <strain evidence="1 2">DSM 25262</strain>
    </source>
</reference>
<evidence type="ECO:0000313" key="2">
    <source>
        <dbReference type="Proteomes" id="UP000190961"/>
    </source>
</evidence>
<dbReference type="AlphaFoldDB" id="A0A1T5M5F2"/>
<dbReference type="Gene3D" id="1.20.1260.10">
    <property type="match status" value="1"/>
</dbReference>
<dbReference type="STRING" id="688867.SAMN05660236_4455"/>
<gene>
    <name evidence="1" type="ORF">SAMN05660236_4455</name>
</gene>
<evidence type="ECO:0000313" key="1">
    <source>
        <dbReference type="EMBL" id="SKC83440.1"/>
    </source>
</evidence>
<accession>A0A1T5M5F2</accession>
<dbReference type="Pfam" id="PF05974">
    <property type="entry name" value="DUF892"/>
    <property type="match status" value="1"/>
</dbReference>
<dbReference type="InterPro" id="IPR009078">
    <property type="entry name" value="Ferritin-like_SF"/>
</dbReference>
<organism evidence="1 2">
    <name type="scientific">Ohtaekwangia koreensis</name>
    <dbReference type="NCBI Taxonomy" id="688867"/>
    <lineage>
        <taxon>Bacteria</taxon>
        <taxon>Pseudomonadati</taxon>
        <taxon>Bacteroidota</taxon>
        <taxon>Cytophagia</taxon>
        <taxon>Cytophagales</taxon>
        <taxon>Fulvivirgaceae</taxon>
        <taxon>Ohtaekwangia</taxon>
    </lineage>
</organism>
<dbReference type="InterPro" id="IPR012347">
    <property type="entry name" value="Ferritin-like"/>
</dbReference>
<dbReference type="OrthoDB" id="980945at2"/>
<name>A0A1T5M5F2_9BACT</name>
<dbReference type="InterPro" id="IPR047114">
    <property type="entry name" value="YciF"/>
</dbReference>
<protein>
    <submittedName>
        <fullName evidence="1">Ferritin-like metal-binding protein YciE</fullName>
    </submittedName>
</protein>
<dbReference type="EMBL" id="FUZU01000003">
    <property type="protein sequence ID" value="SKC83440.1"/>
    <property type="molecule type" value="Genomic_DNA"/>
</dbReference>
<proteinExistence type="predicted"/>
<dbReference type="InterPro" id="IPR010287">
    <property type="entry name" value="DUF892_YciF-like"/>
</dbReference>
<dbReference type="RefSeq" id="WP_079688977.1">
    <property type="nucleotide sequence ID" value="NZ_FUZU01000003.1"/>
</dbReference>
<dbReference type="SUPFAM" id="SSF47240">
    <property type="entry name" value="Ferritin-like"/>
    <property type="match status" value="1"/>
</dbReference>
<keyword evidence="2" id="KW-1185">Reference proteome</keyword>
<dbReference type="PANTHER" id="PTHR30565:SF9">
    <property type="entry name" value="PROTEIN YCIF"/>
    <property type="match status" value="1"/>
</dbReference>